<dbReference type="EMBL" id="LN733868">
    <property type="protein sequence ID" value="CEP18589.1"/>
    <property type="molecule type" value="Genomic_DNA"/>
</dbReference>
<sequence length="93" mass="10143">MSPTEKTMLQTLILQPFFRSLCVPTESPGPPTDLQVSVSFSPFAQQLKVFQDIGMVSHIPTKIFREACVSSSVVPTYLSTITKTLGCCSGVYP</sequence>
<keyword evidence="2" id="KW-1185">Reference proteome</keyword>
<dbReference type="AlphaFoldDB" id="A0A0B7NUB7"/>
<dbReference type="Proteomes" id="UP000054107">
    <property type="component" value="Unassembled WGS sequence"/>
</dbReference>
<organism evidence="1 2">
    <name type="scientific">Parasitella parasitica</name>
    <dbReference type="NCBI Taxonomy" id="35722"/>
    <lineage>
        <taxon>Eukaryota</taxon>
        <taxon>Fungi</taxon>
        <taxon>Fungi incertae sedis</taxon>
        <taxon>Mucoromycota</taxon>
        <taxon>Mucoromycotina</taxon>
        <taxon>Mucoromycetes</taxon>
        <taxon>Mucorales</taxon>
        <taxon>Mucorineae</taxon>
        <taxon>Mucoraceae</taxon>
        <taxon>Parasitella</taxon>
    </lineage>
</organism>
<proteinExistence type="predicted"/>
<protein>
    <submittedName>
        <fullName evidence="1">Uncharacterized protein</fullName>
    </submittedName>
</protein>
<evidence type="ECO:0000313" key="2">
    <source>
        <dbReference type="Proteomes" id="UP000054107"/>
    </source>
</evidence>
<name>A0A0B7NUB7_9FUNG</name>
<gene>
    <name evidence="1" type="primary">PARPA_12895.1 scaffold 45629</name>
</gene>
<evidence type="ECO:0000313" key="1">
    <source>
        <dbReference type="EMBL" id="CEP18589.1"/>
    </source>
</evidence>
<accession>A0A0B7NUB7</accession>
<reference evidence="1 2" key="1">
    <citation type="submission" date="2014-09" db="EMBL/GenBank/DDBJ databases">
        <authorList>
            <person name="Ellenberger Sabrina"/>
        </authorList>
    </citation>
    <scope>NUCLEOTIDE SEQUENCE [LARGE SCALE GENOMIC DNA]</scope>
    <source>
        <strain evidence="1 2">CBS 412.66</strain>
    </source>
</reference>